<dbReference type="EMBL" id="VFRR01000023">
    <property type="protein sequence ID" value="TPE49636.1"/>
    <property type="molecule type" value="Genomic_DNA"/>
</dbReference>
<protein>
    <submittedName>
        <fullName evidence="9">tRNA glutamyl-Q(34) synthetase GluQRS</fullName>
        <ecNumber evidence="9">6.1.1.-</ecNumber>
    </submittedName>
</protein>
<keyword evidence="6 7" id="KW-0030">Aminoacyl-tRNA synthetase</keyword>
<keyword evidence="7" id="KW-0648">Protein biosynthesis</keyword>
<dbReference type="NCBIfam" id="NF004314">
    <property type="entry name" value="PRK05710.1-3"/>
    <property type="match status" value="1"/>
</dbReference>
<keyword evidence="3 7" id="KW-0547">Nucleotide-binding</keyword>
<dbReference type="GO" id="GO:0005829">
    <property type="term" value="C:cytosol"/>
    <property type="evidence" value="ECO:0007669"/>
    <property type="project" value="TreeGrafter"/>
</dbReference>
<evidence type="ECO:0000256" key="5">
    <source>
        <dbReference type="ARBA" id="ARBA00022840"/>
    </source>
</evidence>
<dbReference type="EC" id="6.1.1.-" evidence="9"/>
<organism evidence="9 10">
    <name type="scientific">Maribrevibacterium harenarium</name>
    <dbReference type="NCBI Taxonomy" id="2589817"/>
    <lineage>
        <taxon>Bacteria</taxon>
        <taxon>Pseudomonadati</taxon>
        <taxon>Pseudomonadota</taxon>
        <taxon>Gammaproteobacteria</taxon>
        <taxon>Oceanospirillales</taxon>
        <taxon>Oceanospirillaceae</taxon>
        <taxon>Maribrevibacterium</taxon>
    </lineage>
</organism>
<dbReference type="Pfam" id="PF00749">
    <property type="entry name" value="tRNA-synt_1c"/>
    <property type="match status" value="1"/>
</dbReference>
<evidence type="ECO:0000256" key="7">
    <source>
        <dbReference type="RuleBase" id="RU363037"/>
    </source>
</evidence>
<dbReference type="Gene3D" id="3.40.50.620">
    <property type="entry name" value="HUPs"/>
    <property type="match status" value="1"/>
</dbReference>
<dbReference type="GO" id="GO:0004818">
    <property type="term" value="F:glutamate-tRNA ligase activity"/>
    <property type="evidence" value="ECO:0007669"/>
    <property type="project" value="TreeGrafter"/>
</dbReference>
<dbReference type="Proteomes" id="UP000315901">
    <property type="component" value="Unassembled WGS sequence"/>
</dbReference>
<dbReference type="InterPro" id="IPR000924">
    <property type="entry name" value="Glu/Gln-tRNA-synth"/>
</dbReference>
<accession>A0A501WUU3</accession>
<evidence type="ECO:0000259" key="8">
    <source>
        <dbReference type="Pfam" id="PF00749"/>
    </source>
</evidence>
<evidence type="ECO:0000256" key="1">
    <source>
        <dbReference type="ARBA" id="ARBA00022598"/>
    </source>
</evidence>
<evidence type="ECO:0000256" key="6">
    <source>
        <dbReference type="ARBA" id="ARBA00023146"/>
    </source>
</evidence>
<dbReference type="GO" id="GO:0005524">
    <property type="term" value="F:ATP binding"/>
    <property type="evidence" value="ECO:0007669"/>
    <property type="project" value="UniProtKB-KW"/>
</dbReference>
<gene>
    <name evidence="9" type="ORF">FJM67_11620</name>
</gene>
<dbReference type="InterPro" id="IPR049940">
    <property type="entry name" value="GluQ/Sye"/>
</dbReference>
<evidence type="ECO:0000256" key="4">
    <source>
        <dbReference type="ARBA" id="ARBA00022833"/>
    </source>
</evidence>
<comment type="similarity">
    <text evidence="7">Belongs to the class-I aminoacyl-tRNA synthetase family.</text>
</comment>
<feature type="domain" description="Glutamyl/glutaminyl-tRNA synthetase class Ib catalytic" evidence="8">
    <location>
        <begin position="9"/>
        <end position="232"/>
    </location>
</feature>
<dbReference type="AlphaFoldDB" id="A0A501WUU3"/>
<dbReference type="GO" id="GO:0006424">
    <property type="term" value="P:glutamyl-tRNA aminoacylation"/>
    <property type="evidence" value="ECO:0007669"/>
    <property type="project" value="InterPro"/>
</dbReference>
<dbReference type="PANTHER" id="PTHR43311:SF1">
    <property type="entry name" value="GLUTAMYL-Q TRNA(ASP) SYNTHETASE"/>
    <property type="match status" value="1"/>
</dbReference>
<keyword evidence="2" id="KW-0479">Metal-binding</keyword>
<proteinExistence type="inferred from homology"/>
<evidence type="ECO:0000256" key="3">
    <source>
        <dbReference type="ARBA" id="ARBA00022741"/>
    </source>
</evidence>
<dbReference type="PRINTS" id="PR00987">
    <property type="entry name" value="TRNASYNTHGLU"/>
</dbReference>
<comment type="caution">
    <text evidence="9">The sequence shown here is derived from an EMBL/GenBank/DDBJ whole genome shotgun (WGS) entry which is preliminary data.</text>
</comment>
<dbReference type="GO" id="GO:0006400">
    <property type="term" value="P:tRNA modification"/>
    <property type="evidence" value="ECO:0007669"/>
    <property type="project" value="InterPro"/>
</dbReference>
<dbReference type="SUPFAM" id="SSF52374">
    <property type="entry name" value="Nucleotidylyl transferase"/>
    <property type="match status" value="1"/>
</dbReference>
<reference evidence="9 10" key="1">
    <citation type="submission" date="2019-06" db="EMBL/GenBank/DDBJ databases">
        <title>A novel bacterium of genus Marinomonas, isolated from coastal sand.</title>
        <authorList>
            <person name="Huang H."/>
            <person name="Mo K."/>
            <person name="Hu Y."/>
        </authorList>
    </citation>
    <scope>NUCLEOTIDE SEQUENCE [LARGE SCALE GENOMIC DNA]</scope>
    <source>
        <strain evidence="9 10">HB171799</strain>
    </source>
</reference>
<keyword evidence="4" id="KW-0862">Zinc</keyword>
<dbReference type="OrthoDB" id="9807503at2"/>
<dbReference type="PANTHER" id="PTHR43311">
    <property type="entry name" value="GLUTAMATE--TRNA LIGASE"/>
    <property type="match status" value="1"/>
</dbReference>
<dbReference type="InterPro" id="IPR014729">
    <property type="entry name" value="Rossmann-like_a/b/a_fold"/>
</dbReference>
<dbReference type="RefSeq" id="WP_140589477.1">
    <property type="nucleotide sequence ID" value="NZ_VFRR01000023.1"/>
</dbReference>
<evidence type="ECO:0000313" key="9">
    <source>
        <dbReference type="EMBL" id="TPE49636.1"/>
    </source>
</evidence>
<dbReference type="InterPro" id="IPR020058">
    <property type="entry name" value="Glu/Gln-tRNA-synth_Ib_cat-dom"/>
</dbReference>
<dbReference type="NCBIfam" id="TIGR03838">
    <property type="entry name" value="queuosine_YadB"/>
    <property type="match status" value="1"/>
</dbReference>
<evidence type="ECO:0000256" key="2">
    <source>
        <dbReference type="ARBA" id="ARBA00022723"/>
    </source>
</evidence>
<dbReference type="GO" id="GO:0008270">
    <property type="term" value="F:zinc ion binding"/>
    <property type="evidence" value="ECO:0007669"/>
    <property type="project" value="InterPro"/>
</dbReference>
<dbReference type="InterPro" id="IPR022380">
    <property type="entry name" value="Glu-Q_tRNA(Asp)_Synthase"/>
</dbReference>
<sequence length="295" mass="32910">MSASSYIGRFAPSPTGPLHFGSLVTALASYLDSRQHHGQWLVRIEDIDGTRCQPEHASHILQTLASYGLESDLPPVFQSDRLNLYQQQLERLHELDQLYPCNCTRAQLQTQAGLHPTRCDSHTRLPHSWRLACPANTFHLHDAIQGNLYLSLAEPANDPVLKRKDGYFSYQLAVVVDDHLQGVTHIVRGADLIDTTAQQLHLYQLLGWQAPTMTHLPLIMGSDGRKLSKQNHAKPIPMADLRVLRKALAYLKINVDEAAHSAKGILDAAIPQWSPQRLAPDKIELSPPDLASLVF</sequence>
<keyword evidence="10" id="KW-1185">Reference proteome</keyword>
<evidence type="ECO:0000313" key="10">
    <source>
        <dbReference type="Proteomes" id="UP000315901"/>
    </source>
</evidence>
<keyword evidence="1 7" id="KW-0436">Ligase</keyword>
<name>A0A501WUU3_9GAMM</name>
<keyword evidence="5 7" id="KW-0067">ATP-binding</keyword>